<dbReference type="SUPFAM" id="SSF52172">
    <property type="entry name" value="CheY-like"/>
    <property type="match status" value="1"/>
</dbReference>
<organism evidence="6 7">
    <name type="scientific">Hymenobacter yonginensis</name>
    <dbReference type="NCBI Taxonomy" id="748197"/>
    <lineage>
        <taxon>Bacteria</taxon>
        <taxon>Pseudomonadati</taxon>
        <taxon>Bacteroidota</taxon>
        <taxon>Cytophagia</taxon>
        <taxon>Cytophagales</taxon>
        <taxon>Hymenobacteraceae</taxon>
        <taxon>Hymenobacter</taxon>
    </lineage>
</organism>
<keyword evidence="7" id="KW-1185">Reference proteome</keyword>
<reference evidence="6 7" key="1">
    <citation type="journal article" date="2011" name="Int. J. Syst. Evol. Microbiol.">
        <title>Hymenobacter yonginensis sp. nov., isolated from a mesotrophic artificial lake.</title>
        <authorList>
            <person name="Joung Y."/>
            <person name="Cho S.H."/>
            <person name="Kim H."/>
            <person name="Kim S.B."/>
            <person name="Joh K."/>
        </authorList>
    </citation>
    <scope>NUCLEOTIDE SEQUENCE [LARGE SCALE GENOMIC DNA]</scope>
    <source>
        <strain evidence="6 7">KCTC 22745</strain>
    </source>
</reference>
<dbReference type="InterPro" id="IPR001789">
    <property type="entry name" value="Sig_transdc_resp-reg_receiver"/>
</dbReference>
<protein>
    <submittedName>
        <fullName evidence="6">Response regulator transcription factor</fullName>
    </submittedName>
</protein>
<dbReference type="PANTHER" id="PTHR43214">
    <property type="entry name" value="TWO-COMPONENT RESPONSE REGULATOR"/>
    <property type="match status" value="1"/>
</dbReference>
<dbReference type="RefSeq" id="WP_270126134.1">
    <property type="nucleotide sequence ID" value="NZ_CP115396.1"/>
</dbReference>
<dbReference type="SMART" id="SM00421">
    <property type="entry name" value="HTH_LUXR"/>
    <property type="match status" value="1"/>
</dbReference>
<evidence type="ECO:0000313" key="7">
    <source>
        <dbReference type="Proteomes" id="UP001211872"/>
    </source>
</evidence>
<dbReference type="EMBL" id="CP115396">
    <property type="protein sequence ID" value="WBO83714.1"/>
    <property type="molecule type" value="Genomic_DNA"/>
</dbReference>
<dbReference type="Gene3D" id="3.40.50.2300">
    <property type="match status" value="1"/>
</dbReference>
<dbReference type="InterPro" id="IPR058245">
    <property type="entry name" value="NreC/VraR/RcsB-like_REC"/>
</dbReference>
<dbReference type="InterPro" id="IPR039420">
    <property type="entry name" value="WalR-like"/>
</dbReference>
<dbReference type="InterPro" id="IPR011006">
    <property type="entry name" value="CheY-like_superfamily"/>
</dbReference>
<keyword evidence="2" id="KW-0238">DNA-binding</keyword>
<keyword evidence="1 3" id="KW-0597">Phosphoprotein</keyword>
<feature type="modified residue" description="4-aspartylphosphate" evidence="3">
    <location>
        <position position="54"/>
    </location>
</feature>
<dbReference type="SUPFAM" id="SSF46894">
    <property type="entry name" value="C-terminal effector domain of the bipartite response regulators"/>
    <property type="match status" value="1"/>
</dbReference>
<dbReference type="PANTHER" id="PTHR43214:SF43">
    <property type="entry name" value="TWO-COMPONENT RESPONSE REGULATOR"/>
    <property type="match status" value="1"/>
</dbReference>
<evidence type="ECO:0000259" key="4">
    <source>
        <dbReference type="PROSITE" id="PS50043"/>
    </source>
</evidence>
<dbReference type="PROSITE" id="PS50110">
    <property type="entry name" value="RESPONSE_REGULATORY"/>
    <property type="match status" value="1"/>
</dbReference>
<proteinExistence type="predicted"/>
<gene>
    <name evidence="6" type="ORF">O9Z63_15195</name>
</gene>
<dbReference type="SMART" id="SM00448">
    <property type="entry name" value="REC"/>
    <property type="match status" value="1"/>
</dbReference>
<dbReference type="CDD" id="cd06170">
    <property type="entry name" value="LuxR_C_like"/>
    <property type="match status" value="1"/>
</dbReference>
<evidence type="ECO:0000313" key="6">
    <source>
        <dbReference type="EMBL" id="WBO83714.1"/>
    </source>
</evidence>
<dbReference type="InterPro" id="IPR000792">
    <property type="entry name" value="Tscrpt_reg_LuxR_C"/>
</dbReference>
<dbReference type="Pfam" id="PF00072">
    <property type="entry name" value="Response_reg"/>
    <property type="match status" value="1"/>
</dbReference>
<dbReference type="Proteomes" id="UP001211872">
    <property type="component" value="Chromosome"/>
</dbReference>
<sequence length="217" mass="23974">MIRVLLTDDHTILRDGIRALLTLQPDLEVVGEAGNGQELLSLLEHTSADVVLMDCNMPVMDGFTTMGYLREQYPALRVLVLSMLDHENYVHRMLEAGAHGYVLKNADITEISHGIRTVAAGRPFLCTELGLDMLNKLVRTTVAVSEGSRLKTGDLSKRELEVLHLIAEGLTNAEIADQLFTSKRTIETHRQNIIEKTQTKNTAALIKFAVSNGLLGQ</sequence>
<dbReference type="PRINTS" id="PR00038">
    <property type="entry name" value="HTHLUXR"/>
</dbReference>
<feature type="domain" description="HTH luxR-type" evidence="4">
    <location>
        <begin position="148"/>
        <end position="213"/>
    </location>
</feature>
<dbReference type="Pfam" id="PF00196">
    <property type="entry name" value="GerE"/>
    <property type="match status" value="1"/>
</dbReference>
<accession>A0ABY7PLZ1</accession>
<evidence type="ECO:0000259" key="5">
    <source>
        <dbReference type="PROSITE" id="PS50110"/>
    </source>
</evidence>
<dbReference type="PROSITE" id="PS50043">
    <property type="entry name" value="HTH_LUXR_2"/>
    <property type="match status" value="1"/>
</dbReference>
<name>A0ABY7PLZ1_9BACT</name>
<feature type="domain" description="Response regulatory" evidence="5">
    <location>
        <begin position="3"/>
        <end position="119"/>
    </location>
</feature>
<evidence type="ECO:0000256" key="3">
    <source>
        <dbReference type="PROSITE-ProRule" id="PRU00169"/>
    </source>
</evidence>
<evidence type="ECO:0000256" key="1">
    <source>
        <dbReference type="ARBA" id="ARBA00022553"/>
    </source>
</evidence>
<dbReference type="CDD" id="cd17535">
    <property type="entry name" value="REC_NarL-like"/>
    <property type="match status" value="1"/>
</dbReference>
<evidence type="ECO:0000256" key="2">
    <source>
        <dbReference type="ARBA" id="ARBA00023125"/>
    </source>
</evidence>
<dbReference type="InterPro" id="IPR016032">
    <property type="entry name" value="Sig_transdc_resp-reg_C-effctor"/>
</dbReference>